<keyword evidence="1" id="KW-0472">Membrane</keyword>
<proteinExistence type="predicted"/>
<keyword evidence="1" id="KW-0812">Transmembrane</keyword>
<sequence length="155" mass="17705">MISLAHQRTIDGNSGIALGKGDGLNSMRKFADDMFIALISLFLFYIFVMNVNNFTFSDVNQALLLFASISVVTAGLWITVQLSKWLHSFRYSFIVKTLLSGAVLLFFSYQLYSPYYYSSDHLEKMGVKQAASYFLLNEEMQSDKEREQKIQAMMT</sequence>
<evidence type="ECO:0000313" key="2">
    <source>
        <dbReference type="EMBL" id="SFF94701.1"/>
    </source>
</evidence>
<protein>
    <submittedName>
        <fullName evidence="2">Uncharacterized protein</fullName>
    </submittedName>
</protein>
<organism evidence="2 3">
    <name type="scientific">Halobacillus alkaliphilus</name>
    <dbReference type="NCBI Taxonomy" id="396056"/>
    <lineage>
        <taxon>Bacteria</taxon>
        <taxon>Bacillati</taxon>
        <taxon>Bacillota</taxon>
        <taxon>Bacilli</taxon>
        <taxon>Bacillales</taxon>
        <taxon>Bacillaceae</taxon>
        <taxon>Halobacillus</taxon>
    </lineage>
</organism>
<feature type="transmembrane region" description="Helical" evidence="1">
    <location>
        <begin position="62"/>
        <end position="80"/>
    </location>
</feature>
<name>A0A1I2N000_9BACI</name>
<keyword evidence="3" id="KW-1185">Reference proteome</keyword>
<keyword evidence="1" id="KW-1133">Transmembrane helix</keyword>
<reference evidence="3" key="1">
    <citation type="submission" date="2016-10" db="EMBL/GenBank/DDBJ databases">
        <authorList>
            <person name="Varghese N."/>
            <person name="Submissions S."/>
        </authorList>
    </citation>
    <scope>NUCLEOTIDE SEQUENCE [LARGE SCALE GENOMIC DNA]</scope>
    <source>
        <strain evidence="3">FP5</strain>
    </source>
</reference>
<dbReference type="AlphaFoldDB" id="A0A1I2N000"/>
<evidence type="ECO:0000256" key="1">
    <source>
        <dbReference type="SAM" id="Phobius"/>
    </source>
</evidence>
<gene>
    <name evidence="2" type="ORF">SAMN05216353_11536</name>
</gene>
<feature type="transmembrane region" description="Helical" evidence="1">
    <location>
        <begin position="92"/>
        <end position="112"/>
    </location>
</feature>
<evidence type="ECO:0000313" key="3">
    <source>
        <dbReference type="Proteomes" id="UP000198897"/>
    </source>
</evidence>
<dbReference type="RefSeq" id="WP_089751913.1">
    <property type="nucleotide sequence ID" value="NZ_FOOG01000015.1"/>
</dbReference>
<feature type="transmembrane region" description="Helical" evidence="1">
    <location>
        <begin position="35"/>
        <end position="56"/>
    </location>
</feature>
<accession>A0A1I2N000</accession>
<dbReference type="Proteomes" id="UP000198897">
    <property type="component" value="Unassembled WGS sequence"/>
</dbReference>
<dbReference type="EMBL" id="FOOG01000015">
    <property type="protein sequence ID" value="SFF94701.1"/>
    <property type="molecule type" value="Genomic_DNA"/>
</dbReference>